<keyword evidence="5" id="KW-0496">Mitochondrion</keyword>
<keyword evidence="9" id="KW-1185">Reference proteome</keyword>
<dbReference type="PANTHER" id="PTHR36091:SF1">
    <property type="entry name" value="ALTERED INHERITANCE OF MITOCHONDRIA PROTEIN 9, MITOCHONDRIAL"/>
    <property type="match status" value="1"/>
</dbReference>
<dbReference type="GO" id="GO:0005739">
    <property type="term" value="C:mitochondrion"/>
    <property type="evidence" value="ECO:0007669"/>
    <property type="project" value="UniProtKB-SubCell"/>
</dbReference>
<dbReference type="OMA" id="WMIMEYI"/>
<gene>
    <name evidence="8" type="ORF">PENNAL_c0001G06488</name>
</gene>
<dbReference type="Pfam" id="PF01636">
    <property type="entry name" value="APH"/>
    <property type="match status" value="1"/>
</dbReference>
<dbReference type="AlphaFoldDB" id="A0A1V6Z9M7"/>
<dbReference type="InterPro" id="IPR002575">
    <property type="entry name" value="Aminoglycoside_PTrfase"/>
</dbReference>
<accession>A0A1V6Z9M7</accession>
<keyword evidence="4" id="KW-0809">Transit peptide</keyword>
<sequence length="343" mass="38663">MNALERKLIDGTMKMETELEGLKLPAYGSLFLQDSLPSEYSRYTLPSDLDPTGVFCVGPSCSRAACHKTSIQLDVGPWTSILDFAFSVPHRELARAADHRDEVQRHLHHFGDSQSVDEYCDLLRKTVLVLPILSRDPRVLEGAGSVIWHTDLHLGNIYASDDPTTIEGLIDWQSAQAAPLFIQAQFPELLRPPKNYSAGTEISTLPEDFEELDPDQKEKVAEEQTLAAQSEYYEMSCLGYSKAIYDAMKLDRRLWKPFTYCQLFPNGSMVPLRNSLARLFHDWKIWGFQEAVHLSLPKTIFKGTASRSNITKTQYICGILSKANSTRITAARFQSNNGNRQKG</sequence>
<evidence type="ECO:0000256" key="5">
    <source>
        <dbReference type="ARBA" id="ARBA00023128"/>
    </source>
</evidence>
<evidence type="ECO:0000256" key="2">
    <source>
        <dbReference type="ARBA" id="ARBA00005543"/>
    </source>
</evidence>
<evidence type="ECO:0000256" key="4">
    <source>
        <dbReference type="ARBA" id="ARBA00022946"/>
    </source>
</evidence>
<feature type="domain" description="Aminoglycoside phosphotransferase" evidence="7">
    <location>
        <begin position="87"/>
        <end position="179"/>
    </location>
</feature>
<dbReference type="InterPro" id="IPR051035">
    <property type="entry name" value="Mito_inheritance_9"/>
</dbReference>
<evidence type="ECO:0000256" key="3">
    <source>
        <dbReference type="ARBA" id="ARBA00016197"/>
    </source>
</evidence>
<evidence type="ECO:0000259" key="7">
    <source>
        <dbReference type="Pfam" id="PF01636"/>
    </source>
</evidence>
<comment type="similarity">
    <text evidence="2">Belongs to the AIM9 family.</text>
</comment>
<dbReference type="InterPro" id="IPR011009">
    <property type="entry name" value="Kinase-like_dom_sf"/>
</dbReference>
<protein>
    <recommendedName>
        <fullName evidence="3">Altered inheritance of mitochondria protein 9, mitochondrial</fullName>
    </recommendedName>
    <alternativeName>
        <fullName evidence="6">Found in mitochondrial proteome protein 29</fullName>
    </alternativeName>
</protein>
<organism evidence="8 9">
    <name type="scientific">Penicillium nalgiovense</name>
    <dbReference type="NCBI Taxonomy" id="60175"/>
    <lineage>
        <taxon>Eukaryota</taxon>
        <taxon>Fungi</taxon>
        <taxon>Dikarya</taxon>
        <taxon>Ascomycota</taxon>
        <taxon>Pezizomycotina</taxon>
        <taxon>Eurotiomycetes</taxon>
        <taxon>Eurotiomycetidae</taxon>
        <taxon>Eurotiales</taxon>
        <taxon>Aspergillaceae</taxon>
        <taxon>Penicillium</taxon>
    </lineage>
</organism>
<evidence type="ECO:0000313" key="9">
    <source>
        <dbReference type="Proteomes" id="UP000191691"/>
    </source>
</evidence>
<dbReference type="SUPFAM" id="SSF56112">
    <property type="entry name" value="Protein kinase-like (PK-like)"/>
    <property type="match status" value="1"/>
</dbReference>
<reference evidence="9" key="1">
    <citation type="journal article" date="2017" name="Nat. Microbiol.">
        <title>Global analysis of biosynthetic gene clusters reveals vast potential of secondary metabolite production in Penicillium species.</title>
        <authorList>
            <person name="Nielsen J.C."/>
            <person name="Grijseels S."/>
            <person name="Prigent S."/>
            <person name="Ji B."/>
            <person name="Dainat J."/>
            <person name="Nielsen K.F."/>
            <person name="Frisvad J.C."/>
            <person name="Workman M."/>
            <person name="Nielsen J."/>
        </authorList>
    </citation>
    <scope>NUCLEOTIDE SEQUENCE [LARGE SCALE GENOMIC DNA]</scope>
    <source>
        <strain evidence="9">IBT 13039</strain>
    </source>
</reference>
<evidence type="ECO:0000313" key="8">
    <source>
        <dbReference type="EMBL" id="OQE96386.1"/>
    </source>
</evidence>
<dbReference type="Proteomes" id="UP000191691">
    <property type="component" value="Unassembled WGS sequence"/>
</dbReference>
<evidence type="ECO:0000256" key="6">
    <source>
        <dbReference type="ARBA" id="ARBA00031849"/>
    </source>
</evidence>
<proteinExistence type="inferred from homology"/>
<comment type="subcellular location">
    <subcellularLocation>
        <location evidence="1">Mitochondrion</location>
    </subcellularLocation>
</comment>
<comment type="caution">
    <text evidence="8">The sequence shown here is derived from an EMBL/GenBank/DDBJ whole genome shotgun (WGS) entry which is preliminary data.</text>
</comment>
<dbReference type="PANTHER" id="PTHR36091">
    <property type="entry name" value="ALTERED INHERITANCE OF MITOCHONDRIA PROTEIN 9, MITOCHONDRIAL"/>
    <property type="match status" value="1"/>
</dbReference>
<name>A0A1V6Z9M7_PENNA</name>
<evidence type="ECO:0000256" key="1">
    <source>
        <dbReference type="ARBA" id="ARBA00004173"/>
    </source>
</evidence>
<dbReference type="EMBL" id="MOOB01000001">
    <property type="protein sequence ID" value="OQE96386.1"/>
    <property type="molecule type" value="Genomic_DNA"/>
</dbReference>